<dbReference type="SUPFAM" id="SSF52151">
    <property type="entry name" value="FabD/lysophospholipase-like"/>
    <property type="match status" value="1"/>
</dbReference>
<dbReference type="PROSITE" id="PS50075">
    <property type="entry name" value="CARRIER"/>
    <property type="match status" value="1"/>
</dbReference>
<protein>
    <submittedName>
        <fullName evidence="10">Putative polyketide synthase</fullName>
    </submittedName>
</protein>
<sequence length="1673" mass="175601">MTAAHSQPAVSIVGIGCRVPGASGPEELWRLLVEGRDGTGAPPPDREGAGRGGYLPAVAEFDNDWFAISDREAALMDPQQRLALEVAVEAIDDAGIGYRVRGSNAAVLFGACGFDHGAVVLGSGGRDAPYAVTGSALSIIANRLSYALDLHGPSVVLDSACSSSLAAVDLAMRLLADDAVPFAVVGGVNLALLPHTSQYLAQGGFLAPDGRCKPFDAAADGYARGDGATVLVLQRTEDARREGNRRYAEILGAAVGSDGRSNGLYAPSGRAQQQVVRNAWARAGLDIRDAGYFECHGTGTPVGDAVEVEALAAVLGPADDAAPRLIGSVKSNIGHLEAAAGVTGLAKTALSLWHGIIVPTINFHRENPMLRLSERGLRVPTESVVWDRRADVPRCAGVSSFGFGGTNAHVVLREAEPDSTARELAAPVLIALTGRDEIELRETADRCAAALADETLSLPDLAAAGRALPQAVRAAILVDDAEDAADALRTIAHGDPAPNTVLGIGTRRRGRVLFLFSGQGGQHARMGRELAARYPVFAQALAEITDAIVAAGGPRVWTPRHGFSAGVDSTETVQPALFAYQIALTRLLAAWGLEPDGVSGHSLGEIAAATVAGAISVPDAARLVTERSRLLGRLTGQGSMALLEATPDQARRLVEPLRAEVAVAAVNGPRAVVVSGTNRYMETLLRRAERRRYYARPVPVDFAAHSPQVRSLVEEFTEAVAPLTPQPPRVPLFSTARPATIIESATMDIGYWIDNLCGTVELDTAVETALARGYTTVVEISPHAVLAPTVREHPELADAVVAAADRDGEATALLRAIGAMYIRGRDIDWSAQGPAAPAGRRRWRRKTFPLLTRTATDPASDRLDDHVVAGIPTVPAAYWIRRLLDSVPGPIRLADFTVHERTDIADLSAVGYRVGADLRVVLGPLTVASARTTTAATPADILTWMRAIDTHRAAENSSAAIDLAEFYSGLSRRGLDYGPVFRPLTGIRAGSRSAVGTFDSPPVSTAALDGCLQLIAAAAHELLPADGLALPVGIGSVWISDAHRLRLTEAHAFVRDRVGDDLLCDVIALDQYDAPAMALLDIRIHCSAVAEPDVTAVPVPGRSIDTVPLRRLGAPARSAGYDPTVATAPEWADSVLREEYWAPLPEPPVTERNPSISRVFVVGESELATAVTREIDRLVPTQRVAREPGDAGAILASAAIGSADTGVVLVWPESVPATITAATDAVGKALRILQQTVTSPATATMTVVLRDPSSIEQNAVAALVRTLQLESGRPVRLIWSDGGDPGMLRDLVLARTAPDELRVERAAAQVRRFRPLGGEGFAVPVSTEGTYVVTGGLGALGAAAVRWLLDQGAHDVVVLTRTPRPLPPLLDGAEDRVVVVRCDVTDRADLSNALNDIRACGSTVRGVIHAAGVLRDSEFDAVTPESVNHHFEPKAGAAVSLLDLTSCDPTDFTLLFSSATGLLGAPGQAAYAAANAALDATARASQDRSVISIAWGSWDSGLARSAGGAQHLRAAGVTPFDVARGLAVLSAVVGRPRSVVLALDYTATGDTTSVGDRLRTLLSDKHISLDGAQSDRTPVVTPSEPSLSSVGDGDIHGIVRATVAGTLSRPIESVDPNADFGSLDLSSLLAIDLRRRLEHRLGIRIATAELFENPSVAALSKALAVRVPQRETS</sequence>
<reference evidence="10" key="1">
    <citation type="journal article" date="2013" name="Appl. Environ. Microbiol.">
        <title>Microbial gutta-percha degradation shares common steps with rubber degradation by Nocardia nova SH22a.</title>
        <authorList>
            <person name="Luo Q."/>
            <person name="Hiessl S."/>
            <person name="Poehlein A."/>
            <person name="Steinbuchel A."/>
        </authorList>
    </citation>
    <scope>NUCLEOTIDE SEQUENCE</scope>
    <source>
        <strain evidence="10">SH22a</strain>
    </source>
</reference>
<evidence type="ECO:0000259" key="9">
    <source>
        <dbReference type="PROSITE" id="PS52019"/>
    </source>
</evidence>
<dbReference type="Gene3D" id="3.40.47.10">
    <property type="match status" value="1"/>
</dbReference>
<dbReference type="PROSITE" id="PS52019">
    <property type="entry name" value="PKS_MFAS_DH"/>
    <property type="match status" value="1"/>
</dbReference>
<keyword evidence="3" id="KW-0808">Transferase</keyword>
<organism evidence="10">
    <name type="scientific">Nocardia nova</name>
    <dbReference type="NCBI Taxonomy" id="37330"/>
    <lineage>
        <taxon>Bacteria</taxon>
        <taxon>Bacillati</taxon>
        <taxon>Actinomycetota</taxon>
        <taxon>Actinomycetes</taxon>
        <taxon>Mycobacteriales</taxon>
        <taxon>Nocardiaceae</taxon>
        <taxon>Nocardia</taxon>
    </lineage>
</organism>
<dbReference type="InterPro" id="IPR014030">
    <property type="entry name" value="Ketoacyl_synth_N"/>
</dbReference>
<keyword evidence="2" id="KW-0597">Phosphoprotein</keyword>
<evidence type="ECO:0000256" key="1">
    <source>
        <dbReference type="ARBA" id="ARBA00022450"/>
    </source>
</evidence>
<dbReference type="Pfam" id="PF08659">
    <property type="entry name" value="KR"/>
    <property type="match status" value="1"/>
</dbReference>
<dbReference type="GO" id="GO:0006633">
    <property type="term" value="P:fatty acid biosynthetic process"/>
    <property type="evidence" value="ECO:0007669"/>
    <property type="project" value="InterPro"/>
</dbReference>
<dbReference type="Pfam" id="PF02801">
    <property type="entry name" value="Ketoacyl-synt_C"/>
    <property type="match status" value="1"/>
</dbReference>
<dbReference type="SMART" id="SM00823">
    <property type="entry name" value="PKS_PP"/>
    <property type="match status" value="1"/>
</dbReference>
<feature type="region of interest" description="Disordered" evidence="6">
    <location>
        <begin position="1572"/>
        <end position="1591"/>
    </location>
</feature>
<dbReference type="InterPro" id="IPR016035">
    <property type="entry name" value="Acyl_Trfase/lysoPLipase"/>
</dbReference>
<dbReference type="Gene3D" id="1.10.1200.10">
    <property type="entry name" value="ACP-like"/>
    <property type="match status" value="1"/>
</dbReference>
<dbReference type="Gene3D" id="3.10.129.110">
    <property type="entry name" value="Polyketide synthase dehydratase"/>
    <property type="match status" value="1"/>
</dbReference>
<dbReference type="InterPro" id="IPR036291">
    <property type="entry name" value="NAD(P)-bd_dom_sf"/>
</dbReference>
<dbReference type="InterPro" id="IPR016039">
    <property type="entry name" value="Thiolase-like"/>
</dbReference>
<dbReference type="InterPro" id="IPR001227">
    <property type="entry name" value="Ac_transferase_dom_sf"/>
</dbReference>
<evidence type="ECO:0000313" key="10">
    <source>
        <dbReference type="EMBL" id="AGB51439.1"/>
    </source>
</evidence>
<dbReference type="Pfam" id="PF00109">
    <property type="entry name" value="ketoacyl-synt"/>
    <property type="match status" value="1"/>
</dbReference>
<proteinExistence type="predicted"/>
<keyword evidence="4" id="KW-0511">Multifunctional enzyme</keyword>
<evidence type="ECO:0000259" key="8">
    <source>
        <dbReference type="PROSITE" id="PS52004"/>
    </source>
</evidence>
<dbReference type="SMART" id="SM00825">
    <property type="entry name" value="PKS_KS"/>
    <property type="match status" value="1"/>
</dbReference>
<keyword evidence="1" id="KW-0596">Phosphopantetheine</keyword>
<accession>L0L0D1</accession>
<feature type="active site" description="Proton donor; for dehydratase activity" evidence="5">
    <location>
        <position position="1009"/>
    </location>
</feature>
<dbReference type="InterPro" id="IPR014043">
    <property type="entry name" value="Acyl_transferase_dom"/>
</dbReference>
<dbReference type="SMART" id="SM00822">
    <property type="entry name" value="PKS_KR"/>
    <property type="match status" value="1"/>
</dbReference>
<dbReference type="Pfam" id="PF14765">
    <property type="entry name" value="PS-DH"/>
    <property type="match status" value="1"/>
</dbReference>
<feature type="region of interest" description="N-terminal hotdog fold" evidence="5">
    <location>
        <begin position="825"/>
        <end position="948"/>
    </location>
</feature>
<dbReference type="SUPFAM" id="SSF47336">
    <property type="entry name" value="ACP-like"/>
    <property type="match status" value="1"/>
</dbReference>
<dbReference type="PROSITE" id="PS52004">
    <property type="entry name" value="KS3_2"/>
    <property type="match status" value="1"/>
</dbReference>
<dbReference type="Pfam" id="PF16197">
    <property type="entry name" value="KAsynt_C_assoc"/>
    <property type="match status" value="1"/>
</dbReference>
<dbReference type="Gene3D" id="3.30.70.3290">
    <property type="match status" value="1"/>
</dbReference>
<dbReference type="InterPro" id="IPR042104">
    <property type="entry name" value="PKS_dehydratase_sf"/>
</dbReference>
<dbReference type="CDD" id="cd00833">
    <property type="entry name" value="PKS"/>
    <property type="match status" value="1"/>
</dbReference>
<dbReference type="InterPro" id="IPR049551">
    <property type="entry name" value="PKS_DH_C"/>
</dbReference>
<evidence type="ECO:0000256" key="3">
    <source>
        <dbReference type="ARBA" id="ARBA00022679"/>
    </source>
</evidence>
<dbReference type="Gene3D" id="3.40.50.720">
    <property type="entry name" value="NAD(P)-binding Rossmann-like Domain"/>
    <property type="match status" value="1"/>
</dbReference>
<feature type="domain" description="Ketosynthase family 3 (KS3)" evidence="8">
    <location>
        <begin position="7"/>
        <end position="414"/>
    </location>
</feature>
<dbReference type="InterPro" id="IPR014031">
    <property type="entry name" value="Ketoacyl_synth_C"/>
</dbReference>
<evidence type="ECO:0000256" key="2">
    <source>
        <dbReference type="ARBA" id="ARBA00022553"/>
    </source>
</evidence>
<dbReference type="InterPro" id="IPR057326">
    <property type="entry name" value="KR_dom"/>
</dbReference>
<evidence type="ECO:0000259" key="7">
    <source>
        <dbReference type="PROSITE" id="PS50075"/>
    </source>
</evidence>
<dbReference type="SMART" id="SM00827">
    <property type="entry name" value="PKS_AT"/>
    <property type="match status" value="1"/>
</dbReference>
<dbReference type="Gene3D" id="3.40.366.10">
    <property type="entry name" value="Malonyl-Coenzyme A Acyl Carrier Protein, domain 2"/>
    <property type="match status" value="1"/>
</dbReference>
<dbReference type="InterPro" id="IPR032821">
    <property type="entry name" value="PKS_assoc"/>
</dbReference>
<dbReference type="PANTHER" id="PTHR43775">
    <property type="entry name" value="FATTY ACID SYNTHASE"/>
    <property type="match status" value="1"/>
</dbReference>
<dbReference type="InterPro" id="IPR020841">
    <property type="entry name" value="PKS_Beta-ketoAc_synthase_dom"/>
</dbReference>
<feature type="domain" description="PKS/mFAS DH" evidence="9">
    <location>
        <begin position="825"/>
        <end position="1093"/>
    </location>
</feature>
<feature type="domain" description="Carrier" evidence="7">
    <location>
        <begin position="1590"/>
        <end position="1667"/>
    </location>
</feature>
<dbReference type="SUPFAM" id="SSF55048">
    <property type="entry name" value="Probable ACP-binding domain of malonyl-CoA ACP transacylase"/>
    <property type="match status" value="1"/>
</dbReference>
<dbReference type="InterPro" id="IPR049900">
    <property type="entry name" value="PKS_mFAS_DH"/>
</dbReference>
<dbReference type="EMBL" id="KC181135">
    <property type="protein sequence ID" value="AGB51439.1"/>
    <property type="molecule type" value="Genomic_DNA"/>
</dbReference>
<feature type="active site" description="Proton acceptor; for dehydratase activity" evidence="5">
    <location>
        <position position="866"/>
    </location>
</feature>
<dbReference type="Pfam" id="PF00698">
    <property type="entry name" value="Acyl_transf_1"/>
    <property type="match status" value="1"/>
</dbReference>
<feature type="region of interest" description="C-terminal hotdog fold" evidence="5">
    <location>
        <begin position="958"/>
        <end position="1093"/>
    </location>
</feature>
<evidence type="ECO:0000256" key="5">
    <source>
        <dbReference type="PROSITE-ProRule" id="PRU01363"/>
    </source>
</evidence>
<dbReference type="SUPFAM" id="SSF51735">
    <property type="entry name" value="NAD(P)-binding Rossmann-fold domains"/>
    <property type="match status" value="2"/>
</dbReference>
<dbReference type="PANTHER" id="PTHR43775:SF37">
    <property type="entry name" value="SI:DKEY-61P9.11"/>
    <property type="match status" value="1"/>
</dbReference>
<dbReference type="SUPFAM" id="SSF53901">
    <property type="entry name" value="Thiolase-like"/>
    <property type="match status" value="1"/>
</dbReference>
<dbReference type="InterPro" id="IPR013968">
    <property type="entry name" value="PKS_KR"/>
</dbReference>
<dbReference type="GO" id="GO:0004315">
    <property type="term" value="F:3-oxoacyl-[acyl-carrier-protein] synthase activity"/>
    <property type="evidence" value="ECO:0007669"/>
    <property type="project" value="InterPro"/>
</dbReference>
<dbReference type="PROSITE" id="PS00606">
    <property type="entry name" value="KS3_1"/>
    <property type="match status" value="1"/>
</dbReference>
<dbReference type="InterPro" id="IPR050091">
    <property type="entry name" value="PKS_NRPS_Biosynth_Enz"/>
</dbReference>
<dbReference type="Pfam" id="PF00550">
    <property type="entry name" value="PP-binding"/>
    <property type="match status" value="1"/>
</dbReference>
<dbReference type="GO" id="GO:0031177">
    <property type="term" value="F:phosphopantetheine binding"/>
    <property type="evidence" value="ECO:0007669"/>
    <property type="project" value="InterPro"/>
</dbReference>
<name>L0L0D1_9NOCA</name>
<dbReference type="InterPro" id="IPR036736">
    <property type="entry name" value="ACP-like_sf"/>
</dbReference>
<dbReference type="InterPro" id="IPR016036">
    <property type="entry name" value="Malonyl_transacylase_ACP-bd"/>
</dbReference>
<evidence type="ECO:0000256" key="6">
    <source>
        <dbReference type="SAM" id="MobiDB-lite"/>
    </source>
</evidence>
<dbReference type="InterPro" id="IPR018201">
    <property type="entry name" value="Ketoacyl_synth_AS"/>
</dbReference>
<dbReference type="InterPro" id="IPR020806">
    <property type="entry name" value="PKS_PP-bd"/>
</dbReference>
<evidence type="ECO:0000256" key="4">
    <source>
        <dbReference type="ARBA" id="ARBA00023268"/>
    </source>
</evidence>
<dbReference type="GO" id="GO:0004312">
    <property type="term" value="F:fatty acid synthase activity"/>
    <property type="evidence" value="ECO:0007669"/>
    <property type="project" value="TreeGrafter"/>
</dbReference>
<dbReference type="InterPro" id="IPR009081">
    <property type="entry name" value="PP-bd_ACP"/>
</dbReference>